<evidence type="ECO:0000313" key="4">
    <source>
        <dbReference type="EMBL" id="CAB3867825.1"/>
    </source>
</evidence>
<dbReference type="PANTHER" id="PTHR43353:SF5">
    <property type="entry name" value="SUCCINATE-SEMIALDEHYDE DEHYDROGENASE, MITOCHONDRIAL"/>
    <property type="match status" value="1"/>
</dbReference>
<dbReference type="GO" id="GO:0009450">
    <property type="term" value="P:gamma-aminobutyric acid catabolic process"/>
    <property type="evidence" value="ECO:0007669"/>
    <property type="project" value="TreeGrafter"/>
</dbReference>
<organism evidence="4 5">
    <name type="scientific">Achromobacter piechaudii</name>
    <dbReference type="NCBI Taxonomy" id="72556"/>
    <lineage>
        <taxon>Bacteria</taxon>
        <taxon>Pseudomonadati</taxon>
        <taxon>Pseudomonadota</taxon>
        <taxon>Betaproteobacteria</taxon>
        <taxon>Burkholderiales</taxon>
        <taxon>Alcaligenaceae</taxon>
        <taxon>Achromobacter</taxon>
    </lineage>
</organism>
<evidence type="ECO:0000256" key="1">
    <source>
        <dbReference type="ARBA" id="ARBA00009986"/>
    </source>
</evidence>
<reference evidence="4 5" key="1">
    <citation type="submission" date="2020-04" db="EMBL/GenBank/DDBJ databases">
        <authorList>
            <person name="De Canck E."/>
        </authorList>
    </citation>
    <scope>NUCLEOTIDE SEQUENCE [LARGE SCALE GENOMIC DNA]</scope>
    <source>
        <strain evidence="4 5">LMG 1861</strain>
    </source>
</reference>
<accession>A0A6S7D5N3</accession>
<protein>
    <submittedName>
        <fullName evidence="4">Alpha-ketoglutaric semialdehyde dehydrogenase 1</fullName>
        <ecNumber evidence="4">1.2.1.26</ecNumber>
    </submittedName>
</protein>
<dbReference type="InterPro" id="IPR016161">
    <property type="entry name" value="Ald_DH/histidinol_DH"/>
</dbReference>
<dbReference type="FunFam" id="3.40.309.10:FF:000009">
    <property type="entry name" value="Aldehyde dehydrogenase A"/>
    <property type="match status" value="1"/>
</dbReference>
<evidence type="ECO:0000259" key="3">
    <source>
        <dbReference type="Pfam" id="PF00171"/>
    </source>
</evidence>
<dbReference type="CDD" id="cd07103">
    <property type="entry name" value="ALDH_F5_SSADH_GabD"/>
    <property type="match status" value="1"/>
</dbReference>
<keyword evidence="2 4" id="KW-0560">Oxidoreductase</keyword>
<dbReference type="Gene3D" id="3.40.605.10">
    <property type="entry name" value="Aldehyde Dehydrogenase, Chain A, domain 1"/>
    <property type="match status" value="1"/>
</dbReference>
<dbReference type="FunFam" id="3.40.605.10:FF:000007">
    <property type="entry name" value="NAD/NADP-dependent betaine aldehyde dehydrogenase"/>
    <property type="match status" value="1"/>
</dbReference>
<sequence length="480" mass="50646">MNQDMRYPTLEQFIAGEWRPGGDGVCGVVRNPATDEVLAELPRASASDLDDALTAAQDAQAPWRRTPAMQRASILLRAAALLQERVESIALTMTLEQGKTLAEARVELGAAIESFQWYAAEAGRAYGRIIPARIPGARQMVIQEPIGPVAAFTPWNFPANLPARKISAALAAGCTMILKPSEETPASTLALAQALADAGLPKGVLNVVLGVPDQISSHLIPSPVIRKVTFTGSVPVGRHLARLAADHIKPCTLELGGHSAALIFEDADLDTAIPLCALGKTRNAGQVCTSPTRFLVHESIHDEFVGRLVQAMNGVRLGSGLDPSSQMGPLANARRIAAMERIVNEAKSAGARVEAGGERLGSVGNFFRPTVLTRVPTDSEPMNVEAFGPVAMVRPFSTVDDALSEANRLNYGLAAYAFTQSAATAVQVSEELEAGGVGINSFAVGHTEAPFGGTKDSGYGYEGGVEGISAYLHSKYVHHA</sequence>
<dbReference type="InterPro" id="IPR015590">
    <property type="entry name" value="Aldehyde_DH_dom"/>
</dbReference>
<dbReference type="GO" id="GO:0047533">
    <property type="term" value="F:2,5-dioxovalerate dehydrogenase (NADP+) activity"/>
    <property type="evidence" value="ECO:0007669"/>
    <property type="project" value="UniProtKB-EC"/>
</dbReference>
<dbReference type="GO" id="GO:0004777">
    <property type="term" value="F:succinate-semialdehyde dehydrogenase (NAD+) activity"/>
    <property type="evidence" value="ECO:0007669"/>
    <property type="project" value="TreeGrafter"/>
</dbReference>
<dbReference type="InterPro" id="IPR016163">
    <property type="entry name" value="Ald_DH_C"/>
</dbReference>
<evidence type="ECO:0000256" key="2">
    <source>
        <dbReference type="ARBA" id="ARBA00023002"/>
    </source>
</evidence>
<proteinExistence type="inferred from homology"/>
<dbReference type="InterPro" id="IPR050740">
    <property type="entry name" value="Aldehyde_DH_Superfamily"/>
</dbReference>
<dbReference type="Gene3D" id="3.40.309.10">
    <property type="entry name" value="Aldehyde Dehydrogenase, Chain A, domain 2"/>
    <property type="match status" value="1"/>
</dbReference>
<dbReference type="Proteomes" id="UP000494105">
    <property type="component" value="Unassembled WGS sequence"/>
</dbReference>
<dbReference type="AlphaFoldDB" id="A0A6S7D5N3"/>
<dbReference type="PANTHER" id="PTHR43353">
    <property type="entry name" value="SUCCINATE-SEMIALDEHYDE DEHYDROGENASE, MITOCHONDRIAL"/>
    <property type="match status" value="1"/>
</dbReference>
<dbReference type="EMBL" id="CADILD010000002">
    <property type="protein sequence ID" value="CAB3867825.1"/>
    <property type="molecule type" value="Genomic_DNA"/>
</dbReference>
<name>A0A6S7D5N3_9BURK</name>
<evidence type="ECO:0000313" key="5">
    <source>
        <dbReference type="Proteomes" id="UP000494105"/>
    </source>
</evidence>
<dbReference type="SUPFAM" id="SSF53720">
    <property type="entry name" value="ALDH-like"/>
    <property type="match status" value="1"/>
</dbReference>
<comment type="similarity">
    <text evidence="1">Belongs to the aldehyde dehydrogenase family.</text>
</comment>
<dbReference type="EC" id="1.2.1.26" evidence="4"/>
<dbReference type="InterPro" id="IPR016162">
    <property type="entry name" value="Ald_DH_N"/>
</dbReference>
<gene>
    <name evidence="4" type="primary">araE_4</name>
    <name evidence="4" type="ORF">LMG1861_02604</name>
</gene>
<feature type="domain" description="Aldehyde dehydrogenase" evidence="3">
    <location>
        <begin position="29"/>
        <end position="477"/>
    </location>
</feature>
<dbReference type="Pfam" id="PF00171">
    <property type="entry name" value="Aldedh"/>
    <property type="match status" value="1"/>
</dbReference>